<dbReference type="InterPro" id="IPR035595">
    <property type="entry name" value="UDP_glycos_trans_CS"/>
</dbReference>
<evidence type="ECO:0000256" key="8">
    <source>
        <dbReference type="ARBA" id="ARBA00023136"/>
    </source>
</evidence>
<dbReference type="GO" id="GO:0005783">
    <property type="term" value="C:endoplasmic reticulum"/>
    <property type="evidence" value="ECO:0007669"/>
    <property type="project" value="UniProtKB-SubCell"/>
</dbReference>
<keyword evidence="8 12" id="KW-0472">Membrane</keyword>
<evidence type="ECO:0000256" key="11">
    <source>
        <dbReference type="RuleBase" id="RU003718"/>
    </source>
</evidence>
<keyword evidence="4 11" id="KW-0808">Transferase</keyword>
<dbReference type="SUPFAM" id="SSF53756">
    <property type="entry name" value="UDP-Glycosyltransferase/glycogen phosphorylase"/>
    <property type="match status" value="1"/>
</dbReference>
<comment type="subcellular location">
    <subcellularLocation>
        <location evidence="10">Endomembrane system</location>
        <topology evidence="10">Single-pass type I membrane protein</topology>
    </subcellularLocation>
    <subcellularLocation>
        <location evidence="1">Endoplasmic reticulum</location>
    </subcellularLocation>
    <subcellularLocation>
        <location evidence="12">Membrane</location>
        <topology evidence="12">Single-pass membrane protein</topology>
    </subcellularLocation>
</comment>
<evidence type="ECO:0000256" key="10">
    <source>
        <dbReference type="ARBA" id="ARBA00046288"/>
    </source>
</evidence>
<gene>
    <name evidence="13" type="ORF">g.1256</name>
</gene>
<keyword evidence="9" id="KW-0325">Glycoprotein</keyword>
<name>A0A1B6CLI6_9HEMI</name>
<keyword evidence="7 12" id="KW-1133">Transmembrane helix</keyword>
<comment type="catalytic activity">
    <reaction evidence="12">
        <text>glucuronate acceptor + UDP-alpha-D-glucuronate = acceptor beta-D-glucuronoside + UDP + H(+)</text>
        <dbReference type="Rhea" id="RHEA:21032"/>
        <dbReference type="ChEBI" id="CHEBI:15378"/>
        <dbReference type="ChEBI" id="CHEBI:58052"/>
        <dbReference type="ChEBI" id="CHEBI:58223"/>
        <dbReference type="ChEBI" id="CHEBI:132367"/>
        <dbReference type="ChEBI" id="CHEBI:132368"/>
        <dbReference type="EC" id="2.4.1.17"/>
    </reaction>
</comment>
<dbReference type="InterPro" id="IPR002213">
    <property type="entry name" value="UDP_glucos_trans"/>
</dbReference>
<organism evidence="13">
    <name type="scientific">Clastoptera arizonana</name>
    <name type="common">Arizona spittle bug</name>
    <dbReference type="NCBI Taxonomy" id="38151"/>
    <lineage>
        <taxon>Eukaryota</taxon>
        <taxon>Metazoa</taxon>
        <taxon>Ecdysozoa</taxon>
        <taxon>Arthropoda</taxon>
        <taxon>Hexapoda</taxon>
        <taxon>Insecta</taxon>
        <taxon>Pterygota</taxon>
        <taxon>Neoptera</taxon>
        <taxon>Paraneoptera</taxon>
        <taxon>Hemiptera</taxon>
        <taxon>Auchenorrhyncha</taxon>
        <taxon>Cercopoidea</taxon>
        <taxon>Clastopteridae</taxon>
        <taxon>Clastoptera</taxon>
    </lineage>
</organism>
<proteinExistence type="inferred from homology"/>
<evidence type="ECO:0000256" key="3">
    <source>
        <dbReference type="ARBA" id="ARBA00022676"/>
    </source>
</evidence>
<protein>
    <recommendedName>
        <fullName evidence="12">UDP-glucuronosyltransferase</fullName>
        <ecNumber evidence="12">2.4.1.17</ecNumber>
    </recommendedName>
</protein>
<evidence type="ECO:0000256" key="9">
    <source>
        <dbReference type="ARBA" id="ARBA00023180"/>
    </source>
</evidence>
<dbReference type="PROSITE" id="PS00375">
    <property type="entry name" value="UDPGT"/>
    <property type="match status" value="1"/>
</dbReference>
<evidence type="ECO:0000256" key="12">
    <source>
        <dbReference type="RuleBase" id="RU362059"/>
    </source>
</evidence>
<dbReference type="PANTHER" id="PTHR48043:SF159">
    <property type="entry name" value="EG:EG0003.4 PROTEIN-RELATED"/>
    <property type="match status" value="1"/>
</dbReference>
<dbReference type="Gene3D" id="3.40.50.2000">
    <property type="entry name" value="Glycogen Phosphorylase B"/>
    <property type="match status" value="2"/>
</dbReference>
<keyword evidence="6" id="KW-0256">Endoplasmic reticulum</keyword>
<dbReference type="GO" id="GO:0016020">
    <property type="term" value="C:membrane"/>
    <property type="evidence" value="ECO:0007669"/>
    <property type="project" value="UniProtKB-SubCell"/>
</dbReference>
<keyword evidence="3 11" id="KW-0328">Glycosyltransferase</keyword>
<evidence type="ECO:0000256" key="2">
    <source>
        <dbReference type="ARBA" id="ARBA00009995"/>
    </source>
</evidence>
<reference evidence="13" key="1">
    <citation type="submission" date="2015-12" db="EMBL/GenBank/DDBJ databases">
        <title>De novo transcriptome assembly of four potential Pierce s Disease insect vectors from Arizona vineyards.</title>
        <authorList>
            <person name="Tassone E.E."/>
        </authorList>
    </citation>
    <scope>NUCLEOTIDE SEQUENCE</scope>
</reference>
<dbReference type="FunFam" id="3.40.50.2000:FF:000050">
    <property type="entry name" value="UDP-glucuronosyltransferase"/>
    <property type="match status" value="1"/>
</dbReference>
<evidence type="ECO:0000256" key="1">
    <source>
        <dbReference type="ARBA" id="ARBA00004240"/>
    </source>
</evidence>
<comment type="similarity">
    <text evidence="2 11">Belongs to the UDP-glycosyltransferase family.</text>
</comment>
<evidence type="ECO:0000256" key="5">
    <source>
        <dbReference type="ARBA" id="ARBA00022692"/>
    </source>
</evidence>
<dbReference type="AlphaFoldDB" id="A0A1B6CLI6"/>
<dbReference type="CDD" id="cd03784">
    <property type="entry name" value="GT1_Gtf-like"/>
    <property type="match status" value="1"/>
</dbReference>
<sequence>MLILEMMVEAGKILAVFPLAATSHQIMFHPILQELAGRGHNVTLITASPDLTATYRQIIVANGYKKNRENINFFDLKKNHRFKNFFTIANMGEEVEHATLSDPVVQRLIHSTDDGFDVVLVEGTFGQEAFVVFGHKFNAPVIEVATMSSSVWLNSLMGNPNPFSYIVDFRTKSTDRMTFMERFTNTIEGVGALIIHNFFLIPTQELIANTYFNYSGYKTRPQLISLLANISLAILNTHVSLHFPHPSLPNLIQVAGLHLQPPKRLPQAVASFLDSASSGAVYFSLGSNVKASMMPVHIRDTFIEVFNNIKFKVLWKWDGDPFPESTSRIKTFKWLPQPDVLAHPNVKVFISHGGFLSIIESVHHGVPMIIIPLFSDQWKNSRQAEAAGFGLTLDFDNITRTSLIWAVNEVITNKQYGEAARKSSKILQDNPMKPLETAVYWIEYVISHKSDLQYMRSAALVLSWYEYFLIDVAVVLIIGLGISLYLLYKTLHLTYICMQSLNLNGIFQTN</sequence>
<dbReference type="EMBL" id="GEDC01023050">
    <property type="protein sequence ID" value="JAS14248.1"/>
    <property type="molecule type" value="Transcribed_RNA"/>
</dbReference>
<evidence type="ECO:0000256" key="7">
    <source>
        <dbReference type="ARBA" id="ARBA00022989"/>
    </source>
</evidence>
<dbReference type="EC" id="2.4.1.17" evidence="12"/>
<evidence type="ECO:0000256" key="4">
    <source>
        <dbReference type="ARBA" id="ARBA00022679"/>
    </source>
</evidence>
<feature type="transmembrane region" description="Helical" evidence="12">
    <location>
        <begin position="464"/>
        <end position="488"/>
    </location>
</feature>
<keyword evidence="5 12" id="KW-0812">Transmembrane</keyword>
<dbReference type="GO" id="GO:0015020">
    <property type="term" value="F:glucuronosyltransferase activity"/>
    <property type="evidence" value="ECO:0007669"/>
    <property type="project" value="UniProtKB-EC"/>
</dbReference>
<dbReference type="InterPro" id="IPR050271">
    <property type="entry name" value="UDP-glycosyltransferase"/>
</dbReference>
<accession>A0A1B6CLI6</accession>
<dbReference type="PANTHER" id="PTHR48043">
    <property type="entry name" value="EG:EG0003.4 PROTEIN-RELATED"/>
    <property type="match status" value="1"/>
</dbReference>
<dbReference type="Pfam" id="PF00201">
    <property type="entry name" value="UDPGT"/>
    <property type="match status" value="1"/>
</dbReference>
<evidence type="ECO:0000313" key="13">
    <source>
        <dbReference type="EMBL" id="JAS14248.1"/>
    </source>
</evidence>
<evidence type="ECO:0000256" key="6">
    <source>
        <dbReference type="ARBA" id="ARBA00022824"/>
    </source>
</evidence>